<dbReference type="InterPro" id="IPR004199">
    <property type="entry name" value="B-gal_small/dom_5"/>
</dbReference>
<accession>A0ABT2GRT7</accession>
<proteinExistence type="inferred from homology"/>
<reference evidence="10" key="1">
    <citation type="submission" date="2022-08" db="EMBL/GenBank/DDBJ databases">
        <authorList>
            <person name="Deng Y."/>
            <person name="Han X.-F."/>
            <person name="Zhang Y.-Q."/>
        </authorList>
    </citation>
    <scope>NUCLEOTIDE SEQUENCE</scope>
    <source>
        <strain evidence="10">CPCC 205763</strain>
    </source>
</reference>
<evidence type="ECO:0000256" key="8">
    <source>
        <dbReference type="SAM" id="MobiDB-lite"/>
    </source>
</evidence>
<dbReference type="InterPro" id="IPR017853">
    <property type="entry name" value="GH"/>
</dbReference>
<evidence type="ECO:0000256" key="4">
    <source>
        <dbReference type="ARBA" id="ARBA00022801"/>
    </source>
</evidence>
<gene>
    <name evidence="10" type="ORF">N1027_05805</name>
</gene>
<evidence type="ECO:0000313" key="11">
    <source>
        <dbReference type="Proteomes" id="UP001165584"/>
    </source>
</evidence>
<organism evidence="10 11">
    <name type="scientific">Herbiconiux aconitum</name>
    <dbReference type="NCBI Taxonomy" id="2970913"/>
    <lineage>
        <taxon>Bacteria</taxon>
        <taxon>Bacillati</taxon>
        <taxon>Actinomycetota</taxon>
        <taxon>Actinomycetes</taxon>
        <taxon>Micrococcales</taxon>
        <taxon>Microbacteriaceae</taxon>
        <taxon>Herbiconiux</taxon>
    </lineage>
</organism>
<dbReference type="InterPro" id="IPR006101">
    <property type="entry name" value="Glyco_hydro_2"/>
</dbReference>
<dbReference type="PRINTS" id="PR00132">
    <property type="entry name" value="GLHYDRLASE2"/>
</dbReference>
<dbReference type="Pfam" id="PF16353">
    <property type="entry name" value="LacZ_4"/>
    <property type="match status" value="1"/>
</dbReference>
<keyword evidence="4 7" id="KW-0378">Hydrolase</keyword>
<name>A0ABT2GRT7_9MICO</name>
<dbReference type="InterPro" id="IPR006102">
    <property type="entry name" value="Ig-like_GH2"/>
</dbReference>
<dbReference type="Proteomes" id="UP001165584">
    <property type="component" value="Unassembled WGS sequence"/>
</dbReference>
<dbReference type="Pfam" id="PF02837">
    <property type="entry name" value="Glyco_hydro_2_N"/>
    <property type="match status" value="1"/>
</dbReference>
<dbReference type="RefSeq" id="WP_259506077.1">
    <property type="nucleotide sequence ID" value="NZ_JANLCM010000001.1"/>
</dbReference>
<dbReference type="InterPro" id="IPR036156">
    <property type="entry name" value="Beta-gal/glucu_dom_sf"/>
</dbReference>
<dbReference type="PROSITE" id="PS00719">
    <property type="entry name" value="GLYCOSYL_HYDROL_F2_1"/>
    <property type="match status" value="1"/>
</dbReference>
<dbReference type="InterPro" id="IPR008979">
    <property type="entry name" value="Galactose-bd-like_sf"/>
</dbReference>
<dbReference type="InterPro" id="IPR011013">
    <property type="entry name" value="Gal_mutarotase_sf_dom"/>
</dbReference>
<dbReference type="SUPFAM" id="SSF49303">
    <property type="entry name" value="beta-Galactosidase/glucuronidase domain"/>
    <property type="match status" value="2"/>
</dbReference>
<dbReference type="SUPFAM" id="SSF49785">
    <property type="entry name" value="Galactose-binding domain-like"/>
    <property type="match status" value="1"/>
</dbReference>
<feature type="domain" description="Beta galactosidase small chain/" evidence="9">
    <location>
        <begin position="770"/>
        <end position="1055"/>
    </location>
</feature>
<evidence type="ECO:0000313" key="10">
    <source>
        <dbReference type="EMBL" id="MCS5717649.1"/>
    </source>
</evidence>
<evidence type="ECO:0000256" key="3">
    <source>
        <dbReference type="ARBA" id="ARBA00012756"/>
    </source>
</evidence>
<dbReference type="InterPro" id="IPR023230">
    <property type="entry name" value="Glyco_hydro_2_CS"/>
</dbReference>
<dbReference type="EC" id="3.2.1.23" evidence="3 7"/>
<dbReference type="InterPro" id="IPR050347">
    <property type="entry name" value="Bact_Beta-galactosidase"/>
</dbReference>
<dbReference type="Pfam" id="PF00703">
    <property type="entry name" value="Glyco_hydro_2"/>
    <property type="match status" value="1"/>
</dbReference>
<keyword evidence="11" id="KW-1185">Reference proteome</keyword>
<feature type="region of interest" description="Disordered" evidence="8">
    <location>
        <begin position="1078"/>
        <end position="1098"/>
    </location>
</feature>
<dbReference type="Gene3D" id="2.70.98.10">
    <property type="match status" value="1"/>
</dbReference>
<evidence type="ECO:0000256" key="6">
    <source>
        <dbReference type="ARBA" id="ARBA00032230"/>
    </source>
</evidence>
<dbReference type="EMBL" id="JANLCM010000001">
    <property type="protein sequence ID" value="MCS5717649.1"/>
    <property type="molecule type" value="Genomic_DNA"/>
</dbReference>
<dbReference type="PANTHER" id="PTHR46323:SF2">
    <property type="entry name" value="BETA-GALACTOSIDASE"/>
    <property type="match status" value="1"/>
</dbReference>
<evidence type="ECO:0000256" key="5">
    <source>
        <dbReference type="ARBA" id="ARBA00023295"/>
    </source>
</evidence>
<dbReference type="SMART" id="SM01038">
    <property type="entry name" value="Bgal_small_N"/>
    <property type="match status" value="1"/>
</dbReference>
<dbReference type="Pfam" id="PF02929">
    <property type="entry name" value="Bgal_small_N"/>
    <property type="match status" value="1"/>
</dbReference>
<evidence type="ECO:0000256" key="2">
    <source>
        <dbReference type="ARBA" id="ARBA00007401"/>
    </source>
</evidence>
<evidence type="ECO:0000256" key="7">
    <source>
        <dbReference type="RuleBase" id="RU361154"/>
    </source>
</evidence>
<dbReference type="InterPro" id="IPR014718">
    <property type="entry name" value="GH-type_carb-bd"/>
</dbReference>
<dbReference type="SUPFAM" id="SSF51445">
    <property type="entry name" value="(Trans)glycosidases"/>
    <property type="match status" value="1"/>
</dbReference>
<keyword evidence="5 7" id="KW-0326">Glycosidase</keyword>
<dbReference type="InterPro" id="IPR032312">
    <property type="entry name" value="LacZ_4"/>
</dbReference>
<dbReference type="InterPro" id="IPR006104">
    <property type="entry name" value="Glyco_hydro_2_N"/>
</dbReference>
<sequence>MTATPDWNDPAVHEWGSEPAHATLVTYDTRAQAVRADRSASVFRVSLDGDWKFRWSPNPESRLPDFAEVNTDDSGWDVLPVPSSWQLHGYDYPIGVNTVLPWTGENGKNEQPAPTGDYPHAPTRYNPVGQYRMTFELPDGWAGRQTFIQFEGVESAYYVWINGQRIGYREDSYTRGEFDLTPYLHSGRNLLAVEVYRWSTGSYLENQDNVRLSGIFRSVLLLSRPPVLIRDFTVRTSLADDFTEAALELSVDVRDSAGTRTGEHFQVRATLFDGTDAGAVDVWSRSAPVELVAPGRDASATLTEPVASPRLWSAERPELYTLVVELCDANASVVDRVSTRVGFRRVEIVDGVYLINGQPLSLRGVNRHEWNPRTGRTLSSADMIADITLMKQSNINAVRTSHYPNDPRWYELADEYGLYVFDEANNETHINRVDADGRPNIPGDRPELRAPLLWRMRNLVDRDKNHACVIAWSIGNESGVGSNLKAMYDWAKGYDPTRPVSYQDPNGSGSPVVPSDISDFDGDFYPPVAELIDRAGRDPRPYLLVEYAFSQGNTSGYLDEHWAAIRDNPGQVLGGFLWDWADKGLWWEIPGRQGAEFLAYGGDWGDDPNEEGAHMSGLLLSDRTPTPKLEEAKLAYQPVTITPVDLDTWTIRLTNEYLFTSLDGHRLHWAITEDGHAITSGTIPGDQLSVAPLQSAEITLPCSLPEQLRAGSEYRLELSIVLDTPTSWAEAGHIVARAQVALPVVAPTLSPIPSAELASPNVRQTDEMIEVAGVGYAVRIDRSTGRLTSLRYDDREMLASDLMPNYWRAPNDPELSIPEFRATLPEPSGPWRGVGEDWAVSEIESSSVPGGVRVTVRGSVTTTIPFRPSDRITTSPQSIVYTIYGNGQVDVLSTFEPVPGTPNPQVVGTTFGLRPEFATIEWYGRGPWESTADRRSSAFFGRYSGTVADQVTRYSRPQESGNKADTRWAALTDDAGRGVLLVAGGSMHLNAQPNSPAELSGHRHWHEVPESWRTVVRVDAAQEGLLGGNWDLLTRPDKYSNTPAKGPYSLLYRMLPLRVGQDPAALATHYVETDLPYSPPAPLHEIPSSEPTLTMEAS</sequence>
<dbReference type="Gene3D" id="3.20.20.80">
    <property type="entry name" value="Glycosidases"/>
    <property type="match status" value="1"/>
</dbReference>
<comment type="catalytic activity">
    <reaction evidence="1 7">
        <text>Hydrolysis of terminal non-reducing beta-D-galactose residues in beta-D-galactosides.</text>
        <dbReference type="EC" id="3.2.1.23"/>
    </reaction>
</comment>
<feature type="compositionally biased region" description="Polar residues" evidence="8">
    <location>
        <begin position="1089"/>
        <end position="1098"/>
    </location>
</feature>
<evidence type="ECO:0000256" key="1">
    <source>
        <dbReference type="ARBA" id="ARBA00001412"/>
    </source>
</evidence>
<dbReference type="InterPro" id="IPR006103">
    <property type="entry name" value="Glyco_hydro_2_cat"/>
</dbReference>
<protein>
    <recommendedName>
        <fullName evidence="3 7">Beta-galactosidase</fullName>
        <ecNumber evidence="3 7">3.2.1.23</ecNumber>
    </recommendedName>
    <alternativeName>
        <fullName evidence="6 7">Lactase</fullName>
    </alternativeName>
</protein>
<dbReference type="Pfam" id="PF02836">
    <property type="entry name" value="Glyco_hydro_2_C"/>
    <property type="match status" value="1"/>
</dbReference>
<evidence type="ECO:0000259" key="9">
    <source>
        <dbReference type="SMART" id="SM01038"/>
    </source>
</evidence>
<comment type="similarity">
    <text evidence="2 7">Belongs to the glycosyl hydrolase 2 family.</text>
</comment>
<dbReference type="SUPFAM" id="SSF74650">
    <property type="entry name" value="Galactose mutarotase-like"/>
    <property type="match status" value="1"/>
</dbReference>
<dbReference type="PANTHER" id="PTHR46323">
    <property type="entry name" value="BETA-GALACTOSIDASE"/>
    <property type="match status" value="1"/>
</dbReference>
<comment type="caution">
    <text evidence="10">The sequence shown here is derived from an EMBL/GenBank/DDBJ whole genome shotgun (WGS) entry which is preliminary data.</text>
</comment>
<dbReference type="InterPro" id="IPR013783">
    <property type="entry name" value="Ig-like_fold"/>
</dbReference>
<dbReference type="Gene3D" id="2.60.40.10">
    <property type="entry name" value="Immunoglobulins"/>
    <property type="match status" value="2"/>
</dbReference>
<dbReference type="Gene3D" id="2.60.120.260">
    <property type="entry name" value="Galactose-binding domain-like"/>
    <property type="match status" value="1"/>
</dbReference>